<keyword evidence="2" id="KW-0813">Transport</keyword>
<dbReference type="Pfam" id="PF01547">
    <property type="entry name" value="SBP_bac_1"/>
    <property type="match status" value="1"/>
</dbReference>
<dbReference type="PANTHER" id="PTHR30061:SF50">
    <property type="entry name" value="MALTOSE_MALTODEXTRIN-BINDING PERIPLASMIC PROTEIN"/>
    <property type="match status" value="1"/>
</dbReference>
<feature type="chain" id="PRO_5015772011" evidence="5">
    <location>
        <begin position="30"/>
        <end position="414"/>
    </location>
</feature>
<name>A0A2S9Q3N2_9HYPH</name>
<organism evidence="6 7">
    <name type="scientific">Labrys okinawensis</name>
    <dbReference type="NCBI Taxonomy" id="346911"/>
    <lineage>
        <taxon>Bacteria</taxon>
        <taxon>Pseudomonadati</taxon>
        <taxon>Pseudomonadota</taxon>
        <taxon>Alphaproteobacteria</taxon>
        <taxon>Hyphomicrobiales</taxon>
        <taxon>Xanthobacteraceae</taxon>
        <taxon>Labrys</taxon>
    </lineage>
</organism>
<protein>
    <submittedName>
        <fullName evidence="6">Sugar ABC transporter substrate-binding protein</fullName>
    </submittedName>
</protein>
<dbReference type="OrthoDB" id="9811951at2"/>
<dbReference type="Gene3D" id="3.40.190.10">
    <property type="entry name" value="Periplasmic binding protein-like II"/>
    <property type="match status" value="1"/>
</dbReference>
<dbReference type="SUPFAM" id="SSF53850">
    <property type="entry name" value="Periplasmic binding protein-like II"/>
    <property type="match status" value="1"/>
</dbReference>
<evidence type="ECO:0000313" key="7">
    <source>
        <dbReference type="Proteomes" id="UP000237682"/>
    </source>
</evidence>
<dbReference type="Proteomes" id="UP000237682">
    <property type="component" value="Unassembled WGS sequence"/>
</dbReference>
<feature type="signal peptide" evidence="5">
    <location>
        <begin position="1"/>
        <end position="29"/>
    </location>
</feature>
<dbReference type="GO" id="GO:1901982">
    <property type="term" value="F:maltose binding"/>
    <property type="evidence" value="ECO:0007669"/>
    <property type="project" value="TreeGrafter"/>
</dbReference>
<evidence type="ECO:0000256" key="1">
    <source>
        <dbReference type="ARBA" id="ARBA00008520"/>
    </source>
</evidence>
<keyword evidence="7" id="KW-1185">Reference proteome</keyword>
<dbReference type="GO" id="GO:0042956">
    <property type="term" value="P:maltodextrin transmembrane transport"/>
    <property type="evidence" value="ECO:0007669"/>
    <property type="project" value="TreeGrafter"/>
</dbReference>
<dbReference type="InterPro" id="IPR006311">
    <property type="entry name" value="TAT_signal"/>
</dbReference>
<gene>
    <name evidence="6" type="ORF">C5L14_29320</name>
</gene>
<comment type="caution">
    <text evidence="6">The sequence shown here is derived from an EMBL/GenBank/DDBJ whole genome shotgun (WGS) entry which is preliminary data.</text>
</comment>
<dbReference type="AlphaFoldDB" id="A0A2S9Q3N2"/>
<dbReference type="RefSeq" id="WP_105865602.1">
    <property type="nucleotide sequence ID" value="NZ_PUEJ01000017.1"/>
</dbReference>
<comment type="similarity">
    <text evidence="1">Belongs to the bacterial solute-binding protein 1 family.</text>
</comment>
<proteinExistence type="inferred from homology"/>
<accession>A0A2S9Q3N2</accession>
<keyword evidence="4" id="KW-0574">Periplasm</keyword>
<dbReference type="GO" id="GO:0055052">
    <property type="term" value="C:ATP-binding cassette (ABC) transporter complex, substrate-binding subunit-containing"/>
    <property type="evidence" value="ECO:0007669"/>
    <property type="project" value="TreeGrafter"/>
</dbReference>
<sequence length="414" mass="44406">MTFAADRRAFLKSVAALVAAGALPRAALAQTANINYWHHFSSQVEFAGLDAVMKAFAAKHPAVKVTQENIPNPEFMAKVTAAVAADSKPDTSQVTAERVADLTAMGALVDLTDRVNGWSGKTDYPDDRWKGVTRDGKIYGIPSFAFVDWMYYRRDWFEEAGISAPKTFAEFLEAAKKLTDASKNRYGFGLRGGAGGQKYIIDVMEAFGAPLVKDGHIGLDKAPAVEAIKFYAGLFTEHKVAPPSAPNDGYRQIVEAFSTGQTAMLWHHTGSIKDIEKALKPGEQFATATMPAGPSARIARLAYAYNGLMKETNADAAWSWVSFWAEADAALAFLQATGYFPASAKLAQHAAITGNPIYAPAAEVLGYGQLPPSFPGLAGWSEGVALPAFQRVLIGQATAEEAVDEMIAGLEEAK</sequence>
<evidence type="ECO:0000313" key="6">
    <source>
        <dbReference type="EMBL" id="PRH83967.1"/>
    </source>
</evidence>
<reference evidence="6 7" key="1">
    <citation type="submission" date="2018-02" db="EMBL/GenBank/DDBJ databases">
        <title>Whole genome sequencing of endophytic bacterium.</title>
        <authorList>
            <person name="Eedara R."/>
            <person name="Podile A.R."/>
        </authorList>
    </citation>
    <scope>NUCLEOTIDE SEQUENCE [LARGE SCALE GENOMIC DNA]</scope>
    <source>
        <strain evidence="6 7">RP1T</strain>
    </source>
</reference>
<dbReference type="PROSITE" id="PS51318">
    <property type="entry name" value="TAT"/>
    <property type="match status" value="1"/>
</dbReference>
<dbReference type="PANTHER" id="PTHR30061">
    <property type="entry name" value="MALTOSE-BINDING PERIPLASMIC PROTEIN"/>
    <property type="match status" value="1"/>
</dbReference>
<dbReference type="CDD" id="cd13585">
    <property type="entry name" value="PBP2_TMBP_like"/>
    <property type="match status" value="1"/>
</dbReference>
<dbReference type="InterPro" id="IPR006059">
    <property type="entry name" value="SBP"/>
</dbReference>
<evidence type="ECO:0000256" key="2">
    <source>
        <dbReference type="ARBA" id="ARBA00022448"/>
    </source>
</evidence>
<keyword evidence="3 5" id="KW-0732">Signal</keyword>
<evidence type="ECO:0000256" key="5">
    <source>
        <dbReference type="SAM" id="SignalP"/>
    </source>
</evidence>
<evidence type="ECO:0000256" key="4">
    <source>
        <dbReference type="ARBA" id="ARBA00022764"/>
    </source>
</evidence>
<evidence type="ECO:0000256" key="3">
    <source>
        <dbReference type="ARBA" id="ARBA00022729"/>
    </source>
</evidence>
<dbReference type="GO" id="GO:0015768">
    <property type="term" value="P:maltose transport"/>
    <property type="evidence" value="ECO:0007669"/>
    <property type="project" value="TreeGrafter"/>
</dbReference>
<dbReference type="EMBL" id="PUEJ01000017">
    <property type="protein sequence ID" value="PRH83967.1"/>
    <property type="molecule type" value="Genomic_DNA"/>
</dbReference>